<reference evidence="2 3" key="1">
    <citation type="submission" date="2022-05" db="EMBL/GenBank/DDBJ databases">
        <title>Genome Sequencing of Bee-Associated Microbes.</title>
        <authorList>
            <person name="Dunlap C."/>
        </authorList>
    </citation>
    <scope>NUCLEOTIDE SEQUENCE [LARGE SCALE GENOMIC DNA]</scope>
    <source>
        <strain evidence="2 3">NRRL BD-083</strain>
    </source>
</reference>
<dbReference type="Pfam" id="PF13020">
    <property type="entry name" value="NOV_C"/>
    <property type="match status" value="1"/>
</dbReference>
<feature type="domain" description="Protein NO VEIN C-terminal" evidence="1">
    <location>
        <begin position="216"/>
        <end position="316"/>
    </location>
</feature>
<gene>
    <name evidence="2" type="ORF">M5W82_08675</name>
</gene>
<proteinExistence type="predicted"/>
<dbReference type="RefSeq" id="WP_268637150.1">
    <property type="nucleotide sequence ID" value="NZ_JAMDLZ010000014.1"/>
</dbReference>
<evidence type="ECO:0000259" key="1">
    <source>
        <dbReference type="Pfam" id="PF13020"/>
    </source>
</evidence>
<dbReference type="InterPro" id="IPR024975">
    <property type="entry name" value="NOV_C"/>
</dbReference>
<protein>
    <submittedName>
        <fullName evidence="2">DUF3883 domain-containing protein</fullName>
    </submittedName>
</protein>
<accession>A0ABT4ERB0</accession>
<comment type="caution">
    <text evidence="2">The sequence shown here is derived from an EMBL/GenBank/DDBJ whole genome shotgun (WGS) entry which is preliminary data.</text>
</comment>
<evidence type="ECO:0000313" key="3">
    <source>
        <dbReference type="Proteomes" id="UP001527052"/>
    </source>
</evidence>
<evidence type="ECO:0000313" key="2">
    <source>
        <dbReference type="EMBL" id="MCY9547026.1"/>
    </source>
</evidence>
<dbReference type="Proteomes" id="UP001527052">
    <property type="component" value="Unassembled WGS sequence"/>
</dbReference>
<keyword evidence="3" id="KW-1185">Reference proteome</keyword>
<organism evidence="2 3">
    <name type="scientific">Lysinibacillus xylanilyticus</name>
    <dbReference type="NCBI Taxonomy" id="582475"/>
    <lineage>
        <taxon>Bacteria</taxon>
        <taxon>Bacillati</taxon>
        <taxon>Bacillota</taxon>
        <taxon>Bacilli</taxon>
        <taxon>Bacillales</taxon>
        <taxon>Bacillaceae</taxon>
        <taxon>Lysinibacillus</taxon>
    </lineage>
</organism>
<dbReference type="EMBL" id="JAMDLZ010000014">
    <property type="protein sequence ID" value="MCY9547026.1"/>
    <property type="molecule type" value="Genomic_DNA"/>
</dbReference>
<sequence>MSNFIVMQNATHEEEISGGYMWSPQKNKNGNSNHAYERMATIKAGNKIYSCYDQAIRAVGIATSDCYIAEQPHELQEKNLWSDEGYKVDVDYKILKQPIMIRDVWGEMESDRPQKYSAFQENGRGNQAYLFPCPEAWTSLFDSFLDEDSLEAEAEAELIEDGEIGEETFATSSYEQGEYRVSNKVAGSTNKRGRVVSQQQLQKDLKRRKIIGDIAEQKAFEYVKKKVIEVFGEEYGEQVEHVAQTLGDGLGYDITAFDYLNPQSPPKPIKIEVKGTTSTSTGAVYSISYPELEKFIQYKDEMWLVRVYGVGKNREMKMEIDNDFSSYNSVSDLLARKYAYIPSTIDVYGTRVENNK</sequence>
<name>A0ABT4ERB0_9BACI</name>